<keyword evidence="2" id="KW-0645">Protease</keyword>
<dbReference type="SUPFAM" id="SSF54001">
    <property type="entry name" value="Cysteine proteinases"/>
    <property type="match status" value="1"/>
</dbReference>
<dbReference type="EMBL" id="FNBL01000006">
    <property type="protein sequence ID" value="SDF68073.1"/>
    <property type="molecule type" value="Genomic_DNA"/>
</dbReference>
<accession>A0A1G7N1Z6</accession>
<keyword evidence="4" id="KW-0788">Thiol protease</keyword>
<sequence>MTDRRLTPANARVALAGYATRGQSEVRPEPATVRVPVADLRAAPDGARDRQVLWGEGFDVLERRDGWAFGVARRDGYVGYVDEADLGPNMTPTHLISVRATHLYPIDDFKSEAVASLSFGARIRVVDERRKFMEIEGGLFVPKPHIRPIERPFSDPVTVAQLFFGTPYLWGGNSAFGIDCSGLIQAAFLACAMDCPGDSDMQRDMGASASAPYRRGDLLFWKGHVAMCVDDEVLLHANAHHMAVAYEPILRAIARIEAQGDGPVTAHRRM</sequence>
<dbReference type="PROSITE" id="PS51935">
    <property type="entry name" value="NLPC_P60"/>
    <property type="match status" value="1"/>
</dbReference>
<dbReference type="Pfam" id="PF00877">
    <property type="entry name" value="NLPC_P60"/>
    <property type="match status" value="1"/>
</dbReference>
<evidence type="ECO:0000256" key="3">
    <source>
        <dbReference type="ARBA" id="ARBA00022801"/>
    </source>
</evidence>
<reference evidence="6 7" key="1">
    <citation type="submission" date="2016-10" db="EMBL/GenBank/DDBJ databases">
        <authorList>
            <person name="de Groot N.N."/>
        </authorList>
    </citation>
    <scope>NUCLEOTIDE SEQUENCE [LARGE SCALE GENOMIC DNA]</scope>
    <source>
        <strain evidence="6 7">DSM 27375</strain>
    </source>
</reference>
<keyword evidence="3" id="KW-0378">Hydrolase</keyword>
<proteinExistence type="inferred from homology"/>
<name>A0A1G7N1Z6_9RHOB</name>
<evidence type="ECO:0000313" key="7">
    <source>
        <dbReference type="Proteomes" id="UP000182284"/>
    </source>
</evidence>
<protein>
    <submittedName>
        <fullName evidence="6">NlpC/P60 family protein</fullName>
    </submittedName>
</protein>
<dbReference type="InterPro" id="IPR000064">
    <property type="entry name" value="NLP_P60_dom"/>
</dbReference>
<dbReference type="Pfam" id="PF18348">
    <property type="entry name" value="SH3_16"/>
    <property type="match status" value="1"/>
</dbReference>
<feature type="domain" description="NlpC/P60" evidence="5">
    <location>
        <begin position="150"/>
        <end position="270"/>
    </location>
</feature>
<dbReference type="Gene3D" id="3.90.1720.10">
    <property type="entry name" value="endopeptidase domain like (from Nostoc punctiforme)"/>
    <property type="match status" value="1"/>
</dbReference>
<dbReference type="PANTHER" id="PTHR47359">
    <property type="entry name" value="PEPTIDOGLYCAN DL-ENDOPEPTIDASE CWLO"/>
    <property type="match status" value="1"/>
</dbReference>
<dbReference type="InterPro" id="IPR041382">
    <property type="entry name" value="SH3_16"/>
</dbReference>
<evidence type="ECO:0000256" key="4">
    <source>
        <dbReference type="ARBA" id="ARBA00022807"/>
    </source>
</evidence>
<dbReference type="RefSeq" id="WP_074645219.1">
    <property type="nucleotide sequence ID" value="NZ_FNBL01000006.1"/>
</dbReference>
<evidence type="ECO:0000259" key="5">
    <source>
        <dbReference type="PROSITE" id="PS51935"/>
    </source>
</evidence>
<dbReference type="PANTHER" id="PTHR47359:SF3">
    <property type="entry name" value="NLP_P60 DOMAIN-CONTAINING PROTEIN-RELATED"/>
    <property type="match status" value="1"/>
</dbReference>
<dbReference type="GO" id="GO:0006508">
    <property type="term" value="P:proteolysis"/>
    <property type="evidence" value="ECO:0007669"/>
    <property type="project" value="UniProtKB-KW"/>
</dbReference>
<comment type="similarity">
    <text evidence="1">Belongs to the peptidase C40 family.</text>
</comment>
<gene>
    <name evidence="6" type="ORF">SAMN04488117_106130</name>
</gene>
<dbReference type="OrthoDB" id="9813368at2"/>
<dbReference type="GO" id="GO:0008234">
    <property type="term" value="F:cysteine-type peptidase activity"/>
    <property type="evidence" value="ECO:0007669"/>
    <property type="project" value="UniProtKB-KW"/>
</dbReference>
<dbReference type="AlphaFoldDB" id="A0A1G7N1Z6"/>
<evidence type="ECO:0000256" key="2">
    <source>
        <dbReference type="ARBA" id="ARBA00022670"/>
    </source>
</evidence>
<dbReference type="InterPro" id="IPR038765">
    <property type="entry name" value="Papain-like_cys_pep_sf"/>
</dbReference>
<evidence type="ECO:0000313" key="6">
    <source>
        <dbReference type="EMBL" id="SDF68073.1"/>
    </source>
</evidence>
<dbReference type="Proteomes" id="UP000182284">
    <property type="component" value="Unassembled WGS sequence"/>
</dbReference>
<dbReference type="InterPro" id="IPR051794">
    <property type="entry name" value="PG_Endopeptidase_C40"/>
</dbReference>
<evidence type="ECO:0000256" key="1">
    <source>
        <dbReference type="ARBA" id="ARBA00007074"/>
    </source>
</evidence>
<organism evidence="6 7">
    <name type="scientific">Celeribacter baekdonensis</name>
    <dbReference type="NCBI Taxonomy" id="875171"/>
    <lineage>
        <taxon>Bacteria</taxon>
        <taxon>Pseudomonadati</taxon>
        <taxon>Pseudomonadota</taxon>
        <taxon>Alphaproteobacteria</taxon>
        <taxon>Rhodobacterales</taxon>
        <taxon>Roseobacteraceae</taxon>
        <taxon>Celeribacter</taxon>
    </lineage>
</organism>